<evidence type="ECO:0000313" key="1">
    <source>
        <dbReference type="EMBL" id="GAC40750.1"/>
    </source>
</evidence>
<organism evidence="1 2">
    <name type="scientific">Paenibacillus popilliae ATCC 14706</name>
    <dbReference type="NCBI Taxonomy" id="1212764"/>
    <lineage>
        <taxon>Bacteria</taxon>
        <taxon>Bacillati</taxon>
        <taxon>Bacillota</taxon>
        <taxon>Bacilli</taxon>
        <taxon>Bacillales</taxon>
        <taxon>Paenibacillaceae</taxon>
        <taxon>Paenibacillus</taxon>
    </lineage>
</organism>
<protein>
    <submittedName>
        <fullName evidence="1">Response regulator</fullName>
    </submittedName>
</protein>
<sequence length="71" mass="8261">MTKAYEILEQVKSQGLIAVNYEAYCYSCNKFTGYSYETIGSIPEYIECEECGRELHPFKDCVVVYKVLRDE</sequence>
<evidence type="ECO:0000313" key="2">
    <source>
        <dbReference type="Proteomes" id="UP000029453"/>
    </source>
</evidence>
<gene>
    <name evidence="1" type="ORF">PPOP_0077</name>
</gene>
<dbReference type="AlphaFoldDB" id="M9LF07"/>
<comment type="caution">
    <text evidence="1">The sequence shown here is derived from an EMBL/GenBank/DDBJ whole genome shotgun (WGS) entry which is preliminary data.</text>
</comment>
<proteinExistence type="predicted"/>
<accession>M9LF07</accession>
<dbReference type="Proteomes" id="UP000029453">
    <property type="component" value="Unassembled WGS sequence"/>
</dbReference>
<name>M9LF07_PAEPP</name>
<keyword evidence="2" id="KW-1185">Reference proteome</keyword>
<dbReference type="EMBL" id="BALG01000003">
    <property type="protein sequence ID" value="GAC40750.1"/>
    <property type="molecule type" value="Genomic_DNA"/>
</dbReference>
<reference evidence="1 2" key="1">
    <citation type="submission" date="2012-10" db="EMBL/GenBank/DDBJ databases">
        <title>Draft Genome Sequence of Paenibacillus popilliae ATCC 14706T.</title>
        <authorList>
            <person name="Iiyama K."/>
            <person name="Mori K."/>
            <person name="Mon H."/>
            <person name="Chieda Y."/>
            <person name="Lee J.M."/>
            <person name="Kusakabe T."/>
            <person name="Tashiro K."/>
            <person name="Asano S."/>
            <person name="Yasunaga-Aoki C."/>
            <person name="Shimizu S."/>
        </authorList>
    </citation>
    <scope>NUCLEOTIDE SEQUENCE [LARGE SCALE GENOMIC DNA]</scope>
    <source>
        <strain evidence="1 2">ATCC 14706</strain>
    </source>
</reference>